<evidence type="ECO:0000313" key="1">
    <source>
        <dbReference type="EMBL" id="QEW04066.1"/>
    </source>
</evidence>
<proteinExistence type="predicted"/>
<dbReference type="Proteomes" id="UP000325516">
    <property type="component" value="Chromosome"/>
</dbReference>
<evidence type="ECO:0000313" key="2">
    <source>
        <dbReference type="Proteomes" id="UP000325516"/>
    </source>
</evidence>
<dbReference type="EMBL" id="CP044232">
    <property type="protein sequence ID" value="QEW04066.1"/>
    <property type="molecule type" value="Genomic_DNA"/>
</dbReference>
<organism evidence="1 2">
    <name type="scientific">Microbacterium lushaniae</name>
    <dbReference type="NCBI Taxonomy" id="2614639"/>
    <lineage>
        <taxon>Bacteria</taxon>
        <taxon>Bacillati</taxon>
        <taxon>Actinomycetota</taxon>
        <taxon>Actinomycetes</taxon>
        <taxon>Micrococcales</taxon>
        <taxon>Microbacteriaceae</taxon>
        <taxon>Microbacterium</taxon>
    </lineage>
</organism>
<gene>
    <name evidence="1" type="ORF">F6J85_13855</name>
</gene>
<name>A0A5J6L6K7_9MICO</name>
<keyword evidence="2" id="KW-1185">Reference proteome</keyword>
<dbReference type="KEGG" id="mlz:F6J85_13855"/>
<dbReference type="RefSeq" id="WP_150925843.1">
    <property type="nucleotide sequence ID" value="NZ_CP044232.1"/>
</dbReference>
<protein>
    <submittedName>
        <fullName evidence="1">Uncharacterized protein</fullName>
    </submittedName>
</protein>
<sequence length="74" mass="7895">MKRIDIAYGGQAYSVGNTDIDELRAQILRAARDAAPFWLEVNSGEGQPRPTFLLITAGVDVALTPVPGDDGILP</sequence>
<reference evidence="2" key="1">
    <citation type="submission" date="2019-09" db="EMBL/GenBank/DDBJ databases">
        <title>Mumia zhuanghuii sp. nov. isolated from the intestinal contents of plateau pika (Ochotona curzoniae) in the Qinghai-Tibet plateau of China.</title>
        <authorList>
            <person name="Tian Z."/>
        </authorList>
    </citation>
    <scope>NUCLEOTIDE SEQUENCE [LARGE SCALE GENOMIC DNA]</scope>
    <source>
        <strain evidence="2">L-031</strain>
    </source>
</reference>
<dbReference type="AlphaFoldDB" id="A0A5J6L6K7"/>
<accession>A0A5J6L6K7</accession>